<keyword evidence="3" id="KW-1185">Reference proteome</keyword>
<proteinExistence type="predicted"/>
<protein>
    <submittedName>
        <fullName evidence="2">Uncharacterized protein</fullName>
    </submittedName>
</protein>
<evidence type="ECO:0000313" key="1">
    <source>
        <dbReference type="EMBL" id="GMN65751.1"/>
    </source>
</evidence>
<sequence length="127" mass="14832">MNLRSRKTQNRSRDWRIDLTRLSRFLWLFSTGLATSSALSLRFTVARRQSPMGELRTSEIAKKIVKNRKENHCKSRGKSDHDRPFSLLWTQDLQPHRTGFSEHVVFSSDDHLCGRFGGLGIWIWGLF</sequence>
<gene>
    <name evidence="1" type="ORF">TIFTF001_034831</name>
    <name evidence="2" type="ORF">TIFTF001_034839</name>
</gene>
<dbReference type="EMBL" id="BTGU01000260">
    <property type="protein sequence ID" value="GMN65751.1"/>
    <property type="molecule type" value="Genomic_DNA"/>
</dbReference>
<dbReference type="Proteomes" id="UP001187192">
    <property type="component" value="Unassembled WGS sequence"/>
</dbReference>
<accession>A0AA88J9C2</accession>
<name>A0AA88J9C2_FICCA</name>
<organism evidence="2 3">
    <name type="scientific">Ficus carica</name>
    <name type="common">Common fig</name>
    <dbReference type="NCBI Taxonomy" id="3494"/>
    <lineage>
        <taxon>Eukaryota</taxon>
        <taxon>Viridiplantae</taxon>
        <taxon>Streptophyta</taxon>
        <taxon>Embryophyta</taxon>
        <taxon>Tracheophyta</taxon>
        <taxon>Spermatophyta</taxon>
        <taxon>Magnoliopsida</taxon>
        <taxon>eudicotyledons</taxon>
        <taxon>Gunneridae</taxon>
        <taxon>Pentapetalae</taxon>
        <taxon>rosids</taxon>
        <taxon>fabids</taxon>
        <taxon>Rosales</taxon>
        <taxon>Moraceae</taxon>
        <taxon>Ficeae</taxon>
        <taxon>Ficus</taxon>
    </lineage>
</organism>
<evidence type="ECO:0000313" key="3">
    <source>
        <dbReference type="Proteomes" id="UP001187192"/>
    </source>
</evidence>
<dbReference type="AlphaFoldDB" id="A0AA88J9C2"/>
<dbReference type="EMBL" id="BTGU01000261">
    <property type="protein sequence ID" value="GMN65780.1"/>
    <property type="molecule type" value="Genomic_DNA"/>
</dbReference>
<comment type="caution">
    <text evidence="2">The sequence shown here is derived from an EMBL/GenBank/DDBJ whole genome shotgun (WGS) entry which is preliminary data.</text>
</comment>
<evidence type="ECO:0000313" key="2">
    <source>
        <dbReference type="EMBL" id="GMN65780.1"/>
    </source>
</evidence>
<reference evidence="2" key="1">
    <citation type="submission" date="2023-07" db="EMBL/GenBank/DDBJ databases">
        <title>draft genome sequence of fig (Ficus carica).</title>
        <authorList>
            <person name="Takahashi T."/>
            <person name="Nishimura K."/>
        </authorList>
    </citation>
    <scope>NUCLEOTIDE SEQUENCE</scope>
</reference>